<dbReference type="RefSeq" id="WP_268925344.1">
    <property type="nucleotide sequence ID" value="NZ_JAPTGB010000017.1"/>
</dbReference>
<comment type="caution">
    <text evidence="1">The sequence shown here is derived from an EMBL/GenBank/DDBJ whole genome shotgun (WGS) entry which is preliminary data.</text>
</comment>
<protein>
    <submittedName>
        <fullName evidence="1">Uncharacterized protein</fullName>
    </submittedName>
</protein>
<keyword evidence="2" id="KW-1185">Reference proteome</keyword>
<dbReference type="Proteomes" id="UP001141422">
    <property type="component" value="Unassembled WGS sequence"/>
</dbReference>
<evidence type="ECO:0000313" key="1">
    <source>
        <dbReference type="EMBL" id="MCZ0861151.1"/>
    </source>
</evidence>
<reference evidence="1" key="1">
    <citation type="submission" date="2022-12" db="EMBL/GenBank/DDBJ databases">
        <title>Isolation and characterisation of novel Methanocorpusculum spp. from native Australian herbivores indicates the genus is ancestrally host-associated.</title>
        <authorList>
            <person name="Volmer J.G."/>
            <person name="Soo R.M."/>
            <person name="Evans P.N."/>
            <person name="Hoedt E.C."/>
            <person name="Astorga Alsina A.L."/>
            <person name="Woodcroft B.J."/>
            <person name="Tyson G.W."/>
            <person name="Hugenholtz P."/>
            <person name="Morrison M."/>
        </authorList>
    </citation>
    <scope>NUCLEOTIDE SEQUENCE</scope>
    <source>
        <strain evidence="1">MG</strain>
    </source>
</reference>
<organism evidence="1 2">
    <name type="scientific">Methanocorpusculum petauri</name>
    <dbReference type="NCBI Taxonomy" id="3002863"/>
    <lineage>
        <taxon>Archaea</taxon>
        <taxon>Methanobacteriati</taxon>
        <taxon>Methanobacteriota</taxon>
        <taxon>Stenosarchaea group</taxon>
        <taxon>Methanomicrobia</taxon>
        <taxon>Methanomicrobiales</taxon>
        <taxon>Methanocorpusculaceae</taxon>
        <taxon>Methanocorpusculum</taxon>
    </lineage>
</organism>
<name>A0ABT4IHX1_9EURY</name>
<gene>
    <name evidence="1" type="ORF">O0S10_07945</name>
</gene>
<dbReference type="EMBL" id="JAPTGB010000017">
    <property type="protein sequence ID" value="MCZ0861151.1"/>
    <property type="molecule type" value="Genomic_DNA"/>
</dbReference>
<evidence type="ECO:0000313" key="2">
    <source>
        <dbReference type="Proteomes" id="UP001141422"/>
    </source>
</evidence>
<accession>A0ABT4IHX1</accession>
<sequence>MPLDFTPTAIVKSAKRTFTAPITSANAFDETIAALKAEDNPLGATAYQTAGETIDGVTTAAESYRATIEYLDTLGKTRGAITISAPTRTSYDTIIAEILAATAITTAYGADTTATRNTAKDSWNVRLRLHDPTGEIYYLAFTRKDLKISSYEADAILTKVDTWADSVAALN</sequence>
<proteinExistence type="predicted"/>